<reference evidence="2" key="1">
    <citation type="journal article" date="2019" name="Int. J. Syst. Evol. Microbiol.">
        <title>The Global Catalogue of Microorganisms (GCM) 10K type strain sequencing project: providing services to taxonomists for standard genome sequencing and annotation.</title>
        <authorList>
            <consortium name="The Broad Institute Genomics Platform"/>
            <consortium name="The Broad Institute Genome Sequencing Center for Infectious Disease"/>
            <person name="Wu L."/>
            <person name="Ma J."/>
        </authorList>
    </citation>
    <scope>NUCLEOTIDE SEQUENCE [LARGE SCALE GENOMIC DNA]</scope>
    <source>
        <strain evidence="2">JCM 4788</strain>
    </source>
</reference>
<evidence type="ECO:0000313" key="1">
    <source>
        <dbReference type="EMBL" id="GAA0427551.1"/>
    </source>
</evidence>
<comment type="caution">
    <text evidence="1">The sequence shown here is derived from an EMBL/GenBank/DDBJ whole genome shotgun (WGS) entry which is preliminary data.</text>
</comment>
<accession>A0ABP3IW79</accession>
<keyword evidence="2" id="KW-1185">Reference proteome</keyword>
<dbReference type="EMBL" id="BAAABX010000058">
    <property type="protein sequence ID" value="GAA0427551.1"/>
    <property type="molecule type" value="Genomic_DNA"/>
</dbReference>
<evidence type="ECO:0000313" key="2">
    <source>
        <dbReference type="Proteomes" id="UP001500879"/>
    </source>
</evidence>
<organism evidence="1 2">
    <name type="scientific">Streptomyces luteireticuli</name>
    <dbReference type="NCBI Taxonomy" id="173858"/>
    <lineage>
        <taxon>Bacteria</taxon>
        <taxon>Bacillati</taxon>
        <taxon>Actinomycetota</taxon>
        <taxon>Actinomycetes</taxon>
        <taxon>Kitasatosporales</taxon>
        <taxon>Streptomycetaceae</taxon>
        <taxon>Streptomyces</taxon>
    </lineage>
</organism>
<name>A0ABP3IW79_9ACTN</name>
<proteinExistence type="predicted"/>
<protein>
    <submittedName>
        <fullName evidence="1">Uncharacterized protein</fullName>
    </submittedName>
</protein>
<gene>
    <name evidence="1" type="ORF">GCM10010357_56510</name>
</gene>
<dbReference type="Proteomes" id="UP001500879">
    <property type="component" value="Unassembled WGS sequence"/>
</dbReference>
<dbReference type="RefSeq" id="WP_344030327.1">
    <property type="nucleotide sequence ID" value="NZ_BAAABX010000058.1"/>
</dbReference>
<sequence>MDAKDDGWGECVRIADVVIGRERGLADGRYFRERSARYGTWGIPPVTGDALVRILIVLAVRQQQSSSYGGGPLLVEAERRLGEYRLHELFAGVPTTGVDSADRVRVDALRLLVYSVTGQSVITLERLLLEAQQVLRRVVIELFRTEDAGS</sequence>